<dbReference type="InterPro" id="IPR036265">
    <property type="entry name" value="HIT-like_sf"/>
</dbReference>
<dbReference type="GO" id="GO:1990165">
    <property type="term" value="F:single-strand break-containing DNA binding"/>
    <property type="evidence" value="ECO:0007669"/>
    <property type="project" value="TreeGrafter"/>
</dbReference>
<protein>
    <recommendedName>
        <fullName evidence="3">Aprataxin C2HE/C2H2/C2HC zinc finger domain-containing protein</fullName>
    </recommendedName>
</protein>
<sequence length="61" mass="7171">MSYLHLHVISQDFNSAAFKTKKRWNSFTTKYFVDSSRIIEQLEKFDKIDLIPAAEARSFIS</sequence>
<dbReference type="SUPFAM" id="SSF54197">
    <property type="entry name" value="HIT-like"/>
    <property type="match status" value="1"/>
</dbReference>
<dbReference type="AlphaFoldDB" id="T1JD96"/>
<dbReference type="PANTHER" id="PTHR12486">
    <property type="entry name" value="APRATAXIN-RELATED"/>
    <property type="match status" value="1"/>
</dbReference>
<reference evidence="2" key="1">
    <citation type="submission" date="2011-05" db="EMBL/GenBank/DDBJ databases">
        <authorList>
            <person name="Richards S.R."/>
            <person name="Qu J."/>
            <person name="Jiang H."/>
            <person name="Jhangiani S.N."/>
            <person name="Agravi P."/>
            <person name="Goodspeed R."/>
            <person name="Gross S."/>
            <person name="Mandapat C."/>
            <person name="Jackson L."/>
            <person name="Mathew T."/>
            <person name="Pu L."/>
            <person name="Thornton R."/>
            <person name="Saada N."/>
            <person name="Wilczek-Boney K.B."/>
            <person name="Lee S."/>
            <person name="Kovar C."/>
            <person name="Wu Y."/>
            <person name="Scherer S.E."/>
            <person name="Worley K.C."/>
            <person name="Muzny D.M."/>
            <person name="Gibbs R."/>
        </authorList>
    </citation>
    <scope>NUCLEOTIDE SEQUENCE</scope>
    <source>
        <strain evidence="2">Brora</strain>
    </source>
</reference>
<dbReference type="GO" id="GO:0033699">
    <property type="term" value="F:DNA 5'-adenosine monophosphate hydrolase activity"/>
    <property type="evidence" value="ECO:0007669"/>
    <property type="project" value="TreeGrafter"/>
</dbReference>
<dbReference type="HOGENOM" id="CLU_2925520_0_0_1"/>
<dbReference type="Proteomes" id="UP000014500">
    <property type="component" value="Unassembled WGS sequence"/>
</dbReference>
<reference evidence="1" key="2">
    <citation type="submission" date="2015-02" db="UniProtKB">
        <authorList>
            <consortium name="EnsemblMetazoa"/>
        </authorList>
    </citation>
    <scope>IDENTIFICATION</scope>
</reference>
<keyword evidence="2" id="KW-1185">Reference proteome</keyword>
<dbReference type="EnsemblMetazoa" id="SMAR011772-RA">
    <property type="protein sequence ID" value="SMAR011772-PA"/>
    <property type="gene ID" value="SMAR011772"/>
</dbReference>
<dbReference type="Gene3D" id="3.30.428.10">
    <property type="entry name" value="HIT-like"/>
    <property type="match status" value="1"/>
</dbReference>
<dbReference type="EMBL" id="JH432102">
    <property type="status" value="NOT_ANNOTATED_CDS"/>
    <property type="molecule type" value="Genomic_DNA"/>
</dbReference>
<dbReference type="GO" id="GO:0005634">
    <property type="term" value="C:nucleus"/>
    <property type="evidence" value="ECO:0007669"/>
    <property type="project" value="TreeGrafter"/>
</dbReference>
<name>T1JD96_STRMM</name>
<dbReference type="GO" id="GO:0030983">
    <property type="term" value="F:mismatched DNA binding"/>
    <property type="evidence" value="ECO:0007669"/>
    <property type="project" value="TreeGrafter"/>
</dbReference>
<evidence type="ECO:0000313" key="1">
    <source>
        <dbReference type="EnsemblMetazoa" id="SMAR011772-PA"/>
    </source>
</evidence>
<dbReference type="GO" id="GO:0003725">
    <property type="term" value="F:double-stranded RNA binding"/>
    <property type="evidence" value="ECO:0007669"/>
    <property type="project" value="TreeGrafter"/>
</dbReference>
<evidence type="ECO:0000313" key="2">
    <source>
        <dbReference type="Proteomes" id="UP000014500"/>
    </source>
</evidence>
<accession>T1JD96</accession>
<dbReference type="GO" id="GO:0003697">
    <property type="term" value="F:single-stranded DNA binding"/>
    <property type="evidence" value="ECO:0007669"/>
    <property type="project" value="TreeGrafter"/>
</dbReference>
<dbReference type="STRING" id="126957.T1JD96"/>
<dbReference type="eggNOG" id="KOG0562">
    <property type="taxonomic scope" value="Eukaryota"/>
</dbReference>
<organism evidence="1 2">
    <name type="scientific">Strigamia maritima</name>
    <name type="common">European centipede</name>
    <name type="synonym">Geophilus maritimus</name>
    <dbReference type="NCBI Taxonomy" id="126957"/>
    <lineage>
        <taxon>Eukaryota</taxon>
        <taxon>Metazoa</taxon>
        <taxon>Ecdysozoa</taxon>
        <taxon>Arthropoda</taxon>
        <taxon>Myriapoda</taxon>
        <taxon>Chilopoda</taxon>
        <taxon>Pleurostigmophora</taxon>
        <taxon>Geophilomorpha</taxon>
        <taxon>Linotaeniidae</taxon>
        <taxon>Strigamia</taxon>
    </lineage>
</organism>
<proteinExistence type="predicted"/>
<dbReference type="GO" id="GO:0000012">
    <property type="term" value="P:single strand break repair"/>
    <property type="evidence" value="ECO:0007669"/>
    <property type="project" value="TreeGrafter"/>
</dbReference>
<dbReference type="PhylomeDB" id="T1JD96"/>
<evidence type="ECO:0008006" key="3">
    <source>
        <dbReference type="Google" id="ProtNLM"/>
    </source>
</evidence>
<dbReference type="PANTHER" id="PTHR12486:SF4">
    <property type="entry name" value="APRATAXIN"/>
    <property type="match status" value="1"/>
</dbReference>